<evidence type="ECO:0000313" key="1">
    <source>
        <dbReference type="EMBL" id="QHS60841.1"/>
    </source>
</evidence>
<dbReference type="KEGG" id="chih:GWR21_14920"/>
<evidence type="ECO:0000313" key="2">
    <source>
        <dbReference type="Proteomes" id="UP000476411"/>
    </source>
</evidence>
<protein>
    <submittedName>
        <fullName evidence="1">Uncharacterized protein</fullName>
    </submittedName>
</protein>
<reference evidence="1 2" key="1">
    <citation type="submission" date="2020-01" db="EMBL/GenBank/DDBJ databases">
        <title>Complete genome sequence of Chitinophaga sp. H33E-04 isolated from quinoa roots.</title>
        <authorList>
            <person name="Weon H.-Y."/>
            <person name="Lee S.A."/>
        </authorList>
    </citation>
    <scope>NUCLEOTIDE SEQUENCE [LARGE SCALE GENOMIC DNA]</scope>
    <source>
        <strain evidence="1 2">H33E-04</strain>
    </source>
</reference>
<gene>
    <name evidence="1" type="ORF">GWR21_14920</name>
</gene>
<keyword evidence="2" id="KW-1185">Reference proteome</keyword>
<accession>A0A6B9ZH72</accession>
<dbReference type="Proteomes" id="UP000476411">
    <property type="component" value="Chromosome"/>
</dbReference>
<dbReference type="AlphaFoldDB" id="A0A6B9ZH72"/>
<name>A0A6B9ZH72_9BACT</name>
<sequence length="112" mass="12619">MSLYSSQFPFLLQKGGIEVEVLPGDLQQLIERYEQAIIALGHADAETQQRLLFIVVQTDAVICATIYSLYKDRLILTDILSVSTESTDEVRLNKIKLLALRAKALQLKKNIN</sequence>
<dbReference type="EMBL" id="CP048113">
    <property type="protein sequence ID" value="QHS60841.1"/>
    <property type="molecule type" value="Genomic_DNA"/>
</dbReference>
<organism evidence="1 2">
    <name type="scientific">Chitinophaga agri</name>
    <dbReference type="NCBI Taxonomy" id="2703787"/>
    <lineage>
        <taxon>Bacteria</taxon>
        <taxon>Pseudomonadati</taxon>
        <taxon>Bacteroidota</taxon>
        <taxon>Chitinophagia</taxon>
        <taxon>Chitinophagales</taxon>
        <taxon>Chitinophagaceae</taxon>
        <taxon>Chitinophaga</taxon>
    </lineage>
</organism>
<dbReference type="RefSeq" id="WP_162332526.1">
    <property type="nucleotide sequence ID" value="NZ_CP048113.1"/>
</dbReference>
<proteinExistence type="predicted"/>